<reference evidence="1 2" key="1">
    <citation type="journal article" date="2018" name="Genome Announc.">
        <title>Draft Genome Sequence of Lactococcus sp. Strain NtB2 (JCM 32569), Isolated from the Gut of the Higher Termite Nasutitermes takasagoensis.</title>
        <authorList>
            <person name="Noda S."/>
            <person name="Aihara C."/>
            <person name="Yuki M."/>
            <person name="Ohkuma M."/>
        </authorList>
    </citation>
    <scope>NUCLEOTIDE SEQUENCE [LARGE SCALE GENOMIC DNA]</scope>
    <source>
        <strain evidence="1 2">NtB2</strain>
    </source>
</reference>
<dbReference type="InterPro" id="IPR015026">
    <property type="entry name" value="DUF1912"/>
</dbReference>
<proteinExistence type="predicted"/>
<evidence type="ECO:0008006" key="3">
    <source>
        <dbReference type="Google" id="ProtNLM"/>
    </source>
</evidence>
<dbReference type="Pfam" id="PF08930">
    <property type="entry name" value="DUF1912"/>
    <property type="match status" value="1"/>
</dbReference>
<dbReference type="InterPro" id="IPR038024">
    <property type="entry name" value="SPy1572-like_sf"/>
</dbReference>
<dbReference type="Proteomes" id="UP000245021">
    <property type="component" value="Unassembled WGS sequence"/>
</dbReference>
<organism evidence="1 2">
    <name type="scientific">Lactococcus termiticola</name>
    <dbReference type="NCBI Taxonomy" id="2169526"/>
    <lineage>
        <taxon>Bacteria</taxon>
        <taxon>Bacillati</taxon>
        <taxon>Bacillota</taxon>
        <taxon>Bacilli</taxon>
        <taxon>Lactobacillales</taxon>
        <taxon>Streptococcaceae</taxon>
        <taxon>Lactococcus</taxon>
    </lineage>
</organism>
<dbReference type="OrthoDB" id="2225287at2"/>
<evidence type="ECO:0000313" key="2">
    <source>
        <dbReference type="Proteomes" id="UP000245021"/>
    </source>
</evidence>
<dbReference type="AlphaFoldDB" id="A0A2R5HEL6"/>
<comment type="caution">
    <text evidence="1">The sequence shown here is derived from an EMBL/GenBank/DDBJ whole genome shotgun (WGS) entry which is preliminary data.</text>
</comment>
<evidence type="ECO:0000313" key="1">
    <source>
        <dbReference type="EMBL" id="GBG96513.1"/>
    </source>
</evidence>
<accession>A0A2R5HEL6</accession>
<protein>
    <recommendedName>
        <fullName evidence="3">Aldose 1-epimerase</fullName>
    </recommendedName>
</protein>
<gene>
    <name evidence="1" type="ORF">NtB2_00625</name>
</gene>
<name>A0A2R5HEL6_9LACT</name>
<keyword evidence="2" id="KW-1185">Reference proteome</keyword>
<dbReference type="RefSeq" id="WP_109245486.1">
    <property type="nucleotide sequence ID" value="NZ_BFFO01000003.1"/>
</dbReference>
<dbReference type="EMBL" id="BFFO01000003">
    <property type="protein sequence ID" value="GBG96513.1"/>
    <property type="molecule type" value="Genomic_DNA"/>
</dbReference>
<dbReference type="SUPFAM" id="SSF140121">
    <property type="entry name" value="SPy1572-like"/>
    <property type="match status" value="1"/>
</dbReference>
<dbReference type="Gene3D" id="1.20.58.90">
    <property type="match status" value="1"/>
</dbReference>
<sequence>MTYEEEFLKDFQEFIAQQTMLMETAQKLAESEKQHDAAIRYESRLDAYRFLQSKFKNYEQGLGFHEMPDLGKKDY</sequence>